<name>A0A6A5XTG4_9PLEO</name>
<sequence length="149" mass="17372">MLSPKWTSFLVSCIKHGRFPFFLSSSHAFTANSERSLKVLIFIRGLLSFLEISSTSKASVIRQRHFLLRKPYLFWSFSYSESFIAFENSNYPGKPHSFPNGSFDIEEDRFFLRTTYEHFSEKHQPEINPSHTSAIFLSSFPISPHHFPK</sequence>
<organism evidence="1 2">
    <name type="scientific">Aaosphaeria arxii CBS 175.79</name>
    <dbReference type="NCBI Taxonomy" id="1450172"/>
    <lineage>
        <taxon>Eukaryota</taxon>
        <taxon>Fungi</taxon>
        <taxon>Dikarya</taxon>
        <taxon>Ascomycota</taxon>
        <taxon>Pezizomycotina</taxon>
        <taxon>Dothideomycetes</taxon>
        <taxon>Pleosporomycetidae</taxon>
        <taxon>Pleosporales</taxon>
        <taxon>Pleosporales incertae sedis</taxon>
        <taxon>Aaosphaeria</taxon>
    </lineage>
</organism>
<evidence type="ECO:0000313" key="2">
    <source>
        <dbReference type="Proteomes" id="UP000799778"/>
    </source>
</evidence>
<dbReference type="GeneID" id="54279004"/>
<reference evidence="1" key="1">
    <citation type="journal article" date="2020" name="Stud. Mycol.">
        <title>101 Dothideomycetes genomes: a test case for predicting lifestyles and emergence of pathogens.</title>
        <authorList>
            <person name="Haridas S."/>
            <person name="Albert R."/>
            <person name="Binder M."/>
            <person name="Bloem J."/>
            <person name="Labutti K."/>
            <person name="Salamov A."/>
            <person name="Andreopoulos B."/>
            <person name="Baker S."/>
            <person name="Barry K."/>
            <person name="Bills G."/>
            <person name="Bluhm B."/>
            <person name="Cannon C."/>
            <person name="Castanera R."/>
            <person name="Culley D."/>
            <person name="Daum C."/>
            <person name="Ezra D."/>
            <person name="Gonzalez J."/>
            <person name="Henrissat B."/>
            <person name="Kuo A."/>
            <person name="Liang C."/>
            <person name="Lipzen A."/>
            <person name="Lutzoni F."/>
            <person name="Magnuson J."/>
            <person name="Mondo S."/>
            <person name="Nolan M."/>
            <person name="Ohm R."/>
            <person name="Pangilinan J."/>
            <person name="Park H.-J."/>
            <person name="Ramirez L."/>
            <person name="Alfaro M."/>
            <person name="Sun H."/>
            <person name="Tritt A."/>
            <person name="Yoshinaga Y."/>
            <person name="Zwiers L.-H."/>
            <person name="Turgeon B."/>
            <person name="Goodwin S."/>
            <person name="Spatafora J."/>
            <person name="Crous P."/>
            <person name="Grigoriev I."/>
        </authorList>
    </citation>
    <scope>NUCLEOTIDE SEQUENCE</scope>
    <source>
        <strain evidence="1">CBS 175.79</strain>
    </source>
</reference>
<accession>A0A6A5XTG4</accession>
<keyword evidence="2" id="KW-1185">Reference proteome</keyword>
<dbReference type="RefSeq" id="XP_033383873.1">
    <property type="nucleotide sequence ID" value="XM_033521607.1"/>
</dbReference>
<dbReference type="Proteomes" id="UP000799778">
    <property type="component" value="Unassembled WGS sequence"/>
</dbReference>
<dbReference type="EMBL" id="ML978069">
    <property type="protein sequence ID" value="KAF2015534.1"/>
    <property type="molecule type" value="Genomic_DNA"/>
</dbReference>
<gene>
    <name evidence="1" type="ORF">BU24DRAFT_180174</name>
</gene>
<proteinExistence type="predicted"/>
<dbReference type="AlphaFoldDB" id="A0A6A5XTG4"/>
<protein>
    <submittedName>
        <fullName evidence="1">Uncharacterized protein</fullName>
    </submittedName>
</protein>
<evidence type="ECO:0000313" key="1">
    <source>
        <dbReference type="EMBL" id="KAF2015534.1"/>
    </source>
</evidence>